<dbReference type="EMBL" id="FWZX01000002">
    <property type="protein sequence ID" value="SME98609.1"/>
    <property type="molecule type" value="Genomic_DNA"/>
</dbReference>
<dbReference type="SUPFAM" id="SSF53756">
    <property type="entry name" value="UDP-Glycosyltransferase/glycogen phosphorylase"/>
    <property type="match status" value="1"/>
</dbReference>
<organism evidence="1 2">
    <name type="scientific">Tistlia consotensis USBA 355</name>
    <dbReference type="NCBI Taxonomy" id="560819"/>
    <lineage>
        <taxon>Bacteria</taxon>
        <taxon>Pseudomonadati</taxon>
        <taxon>Pseudomonadota</taxon>
        <taxon>Alphaproteobacteria</taxon>
        <taxon>Rhodospirillales</taxon>
        <taxon>Rhodovibrionaceae</taxon>
        <taxon>Tistlia</taxon>
    </lineage>
</organism>
<dbReference type="STRING" id="560819.SAMN05428998_102187"/>
<protein>
    <recommendedName>
        <fullName evidence="3">CDP-Glycerol:Poly(Glycerophosphate) glycerophosphotransferase</fullName>
    </recommendedName>
</protein>
<dbReference type="Gene3D" id="3.40.50.2000">
    <property type="entry name" value="Glycogen Phosphorylase B"/>
    <property type="match status" value="1"/>
</dbReference>
<evidence type="ECO:0000313" key="1">
    <source>
        <dbReference type="EMBL" id="SME98609.1"/>
    </source>
</evidence>
<evidence type="ECO:0008006" key="3">
    <source>
        <dbReference type="Google" id="ProtNLM"/>
    </source>
</evidence>
<accession>A0A1Y6B9K9</accession>
<dbReference type="Proteomes" id="UP000192917">
    <property type="component" value="Unassembled WGS sequence"/>
</dbReference>
<dbReference type="AlphaFoldDB" id="A0A1Y6B9K9"/>
<keyword evidence="2" id="KW-1185">Reference proteome</keyword>
<sequence>MRNLMYLRNYASTIRELAERGHSVVLFCETEHGKITEEVRSVADGLFARSERVQIRPMPGRTGLWAPFAQQLRVLRDYARYLDPRLAGSTKCAARAESLLYPPLRDLVKGRDGARAWRRARLVSAAARRVEACLPPAGPSLAALRRERPDAVIVTPLVDFNSDQVDLIKAARALGLPCALAVASWDNLTNKGLIQVLPDRLLVWNEAQRDEAAQLHGVPAGQVMVTGAQLFDHWFERQPSRDRATFCRQVGLDPARPFILYTCSSVFIARQEAGFVARWLERLRSHPDPLLREAGVLIRPHPGSAKYAAQWQVPEIAGRDNVAVFPKAGGYPVVESAQADYYDSLYHAAAVFGINTSALLEAGIVGRPTFTLLAPEFAESQEAMVHFKHLTRDGFLHVADDFEGHLEALRRSLAEGPEQDGRIARFVAGFLRPHGLDRPATPLVAEACESLAQLGPARSRPPLAAPLVRLALLPAALWLYFVGSGRNTKKWGPKNRPLARIKTWVAIQLGWVERSESGRRGA</sequence>
<proteinExistence type="predicted"/>
<evidence type="ECO:0000313" key="2">
    <source>
        <dbReference type="Proteomes" id="UP000192917"/>
    </source>
</evidence>
<gene>
    <name evidence="1" type="ORF">SAMN05428998_102187</name>
</gene>
<name>A0A1Y6B9K9_9PROT</name>
<reference evidence="1 2" key="1">
    <citation type="submission" date="2017-04" db="EMBL/GenBank/DDBJ databases">
        <authorList>
            <person name="Afonso C.L."/>
            <person name="Miller P.J."/>
            <person name="Scott M.A."/>
            <person name="Spackman E."/>
            <person name="Goraichik I."/>
            <person name="Dimitrov K.M."/>
            <person name="Suarez D.L."/>
            <person name="Swayne D.E."/>
        </authorList>
    </citation>
    <scope>NUCLEOTIDE SEQUENCE [LARGE SCALE GENOMIC DNA]</scope>
    <source>
        <strain evidence="1 2">USBA 355</strain>
    </source>
</reference>